<dbReference type="CAZy" id="GH19">
    <property type="family name" value="Glycoside Hydrolase Family 19"/>
</dbReference>
<dbReference type="GO" id="GO:0008843">
    <property type="term" value="F:endochitinase activity"/>
    <property type="evidence" value="ECO:0007669"/>
    <property type="project" value="UniProtKB-EC"/>
</dbReference>
<evidence type="ECO:0000256" key="8">
    <source>
        <dbReference type="ARBA" id="ARBA00023295"/>
    </source>
</evidence>
<evidence type="ECO:0000256" key="2">
    <source>
        <dbReference type="ARBA" id="ARBA00012729"/>
    </source>
</evidence>
<dbReference type="InterPro" id="IPR016283">
    <property type="entry name" value="Glyco_hydro_19"/>
</dbReference>
<evidence type="ECO:0000256" key="7">
    <source>
        <dbReference type="ARBA" id="ARBA00023277"/>
    </source>
</evidence>
<dbReference type="SUPFAM" id="SSF53955">
    <property type="entry name" value="Lysozyme-like"/>
    <property type="match status" value="1"/>
</dbReference>
<organism evidence="14">
    <name type="scientific">Picea sitchensis</name>
    <name type="common">Sitka spruce</name>
    <name type="synonym">Pinus sitchensis</name>
    <dbReference type="NCBI Taxonomy" id="3332"/>
    <lineage>
        <taxon>Eukaryota</taxon>
        <taxon>Viridiplantae</taxon>
        <taxon>Streptophyta</taxon>
        <taxon>Embryophyta</taxon>
        <taxon>Tracheophyta</taxon>
        <taxon>Spermatophyta</taxon>
        <taxon>Pinopsida</taxon>
        <taxon>Pinidae</taxon>
        <taxon>Conifers I</taxon>
        <taxon>Pinales</taxon>
        <taxon>Pinaceae</taxon>
        <taxon>Picea</taxon>
    </lineage>
</organism>
<dbReference type="CDD" id="cd00325">
    <property type="entry name" value="chitinase_GH19"/>
    <property type="match status" value="1"/>
</dbReference>
<keyword evidence="12" id="KW-0732">Signal</keyword>
<comment type="catalytic activity">
    <reaction evidence="1">
        <text>Random endo-hydrolysis of N-acetyl-beta-D-glucosaminide (1-&gt;4)-beta-linkages in chitin and chitodextrins.</text>
        <dbReference type="EC" id="3.2.1.14"/>
    </reaction>
</comment>
<keyword evidence="3" id="KW-0147">Chitin-binding</keyword>
<evidence type="ECO:0000256" key="12">
    <source>
        <dbReference type="SAM" id="SignalP"/>
    </source>
</evidence>
<evidence type="ECO:0000256" key="10">
    <source>
        <dbReference type="PIRSR" id="PIRSR001060-1"/>
    </source>
</evidence>
<accession>A9NT56</accession>
<dbReference type="AlphaFoldDB" id="A9NT56"/>
<protein>
    <recommendedName>
        <fullName evidence="2">chitinase</fullName>
        <ecNumber evidence="2">3.2.1.14</ecNumber>
    </recommendedName>
</protein>
<keyword evidence="4" id="KW-0378">Hydrolase</keyword>
<feature type="domain" description="Glycoside hydrolase family 19 catalytic" evidence="13">
    <location>
        <begin position="39"/>
        <end position="226"/>
    </location>
</feature>
<dbReference type="InterPro" id="IPR023346">
    <property type="entry name" value="Lysozyme-like_dom_sf"/>
</dbReference>
<dbReference type="Gene3D" id="1.10.530.10">
    <property type="match status" value="1"/>
</dbReference>
<evidence type="ECO:0000256" key="5">
    <source>
        <dbReference type="ARBA" id="ARBA00023024"/>
    </source>
</evidence>
<dbReference type="Gene3D" id="3.30.20.10">
    <property type="entry name" value="Endochitinase, domain 2"/>
    <property type="match status" value="1"/>
</dbReference>
<reference evidence="14" key="1">
    <citation type="journal article" date="2008" name="BMC Genomics">
        <title>A conifer genomics resource of 200,000 spruce (Picea spp.) ESTs and 6,464 high-quality, sequence-finished full-length cDNAs for Sitka spruce (Picea sitchensis).</title>
        <authorList>
            <person name="Ralph S.G."/>
            <person name="Chun H.J."/>
            <person name="Kolosova N."/>
            <person name="Cooper D."/>
            <person name="Oddy C."/>
            <person name="Ritland C.E."/>
            <person name="Kirkpatrick R."/>
            <person name="Moore R."/>
            <person name="Barber S."/>
            <person name="Holt R.A."/>
            <person name="Jones S.J."/>
            <person name="Marra M.A."/>
            <person name="Douglas C.J."/>
            <person name="Ritland K."/>
            <person name="Bohlmann J."/>
        </authorList>
    </citation>
    <scope>NUCLEOTIDE SEQUENCE</scope>
    <source>
        <tissue evidence="14">Green portion of the leader tissue</tissue>
    </source>
</reference>
<evidence type="ECO:0000259" key="13">
    <source>
        <dbReference type="Pfam" id="PF00182"/>
    </source>
</evidence>
<dbReference type="PANTHER" id="PTHR22595:SF197">
    <property type="entry name" value="CHITINASE FAMILY PROTEIN"/>
    <property type="match status" value="1"/>
</dbReference>
<feature type="active site" description="Proton donor" evidence="10">
    <location>
        <position position="88"/>
    </location>
</feature>
<feature type="disulfide bond" evidence="11">
    <location>
        <begin position="194"/>
        <end position="226"/>
    </location>
</feature>
<dbReference type="EC" id="3.2.1.14" evidence="2"/>
<dbReference type="EMBL" id="EF084500">
    <property type="protein sequence ID" value="ABK23817.1"/>
    <property type="molecule type" value="mRNA"/>
</dbReference>
<evidence type="ECO:0000313" key="14">
    <source>
        <dbReference type="EMBL" id="ABK23817.1"/>
    </source>
</evidence>
<keyword evidence="8" id="KW-0326">Glycosidase</keyword>
<evidence type="ECO:0000256" key="6">
    <source>
        <dbReference type="ARBA" id="ARBA00023157"/>
    </source>
</evidence>
<feature type="disulfide bond" evidence="11">
    <location>
        <begin position="104"/>
        <end position="113"/>
    </location>
</feature>
<dbReference type="GO" id="GO:0000272">
    <property type="term" value="P:polysaccharide catabolic process"/>
    <property type="evidence" value="ECO:0007669"/>
    <property type="project" value="UniProtKB-KW"/>
</dbReference>
<feature type="disulfide bond" evidence="11">
    <location>
        <begin position="44"/>
        <end position="93"/>
    </location>
</feature>
<evidence type="ECO:0000256" key="11">
    <source>
        <dbReference type="PIRSR" id="PIRSR001060-2"/>
    </source>
</evidence>
<keyword evidence="7" id="KW-0119">Carbohydrate metabolism</keyword>
<dbReference type="PANTHER" id="PTHR22595">
    <property type="entry name" value="CHITINASE-RELATED"/>
    <property type="match status" value="1"/>
</dbReference>
<feature type="signal peptide" evidence="12">
    <location>
        <begin position="1"/>
        <end position="22"/>
    </location>
</feature>
<evidence type="ECO:0000256" key="9">
    <source>
        <dbReference type="ARBA" id="ARBA00023326"/>
    </source>
</evidence>
<dbReference type="FunFam" id="3.30.20.10:FF:000001">
    <property type="entry name" value="Endochitinase (Chitinase)"/>
    <property type="match status" value="1"/>
</dbReference>
<dbReference type="GO" id="GO:0016998">
    <property type="term" value="P:cell wall macromolecule catabolic process"/>
    <property type="evidence" value="ECO:0007669"/>
    <property type="project" value="InterPro"/>
</dbReference>
<keyword evidence="9" id="KW-0624">Polysaccharide degradation</keyword>
<dbReference type="Pfam" id="PF00182">
    <property type="entry name" value="Glyco_hydro_19"/>
    <property type="match status" value="1"/>
</dbReference>
<sequence length="226" mass="24979">MTPRVIILWLVLAFDIVSICQADVGDFATEDFFTGISSGASDTCPGKNLYRYNDFINAATAFSGFGTTGTDVDHKRELAAFFANVAHETDRLCYVEEIEKTDYCDFSNTQYPCTTGKQYYGRGPLQLKWNYNYGAAGDDLGFDGLNHPEIVARDGSISWKTAVWFWMKDSKCHSAITSGQGFRATIKAMDGEECNGGNSNAVDERVNYYTNYCSEFGVDPGSNLSC</sequence>
<evidence type="ECO:0000256" key="1">
    <source>
        <dbReference type="ARBA" id="ARBA00000822"/>
    </source>
</evidence>
<feature type="chain" id="PRO_5002741257" description="chitinase" evidence="12">
    <location>
        <begin position="23"/>
        <end position="226"/>
    </location>
</feature>
<evidence type="ECO:0000256" key="3">
    <source>
        <dbReference type="ARBA" id="ARBA00022669"/>
    </source>
</evidence>
<dbReference type="PIRSF" id="PIRSF001060">
    <property type="entry name" value="Endochitinase"/>
    <property type="match status" value="1"/>
</dbReference>
<keyword evidence="6 11" id="KW-1015">Disulfide bond</keyword>
<dbReference type="GO" id="GO:0006032">
    <property type="term" value="P:chitin catabolic process"/>
    <property type="evidence" value="ECO:0007669"/>
    <property type="project" value="UniProtKB-KW"/>
</dbReference>
<dbReference type="InterPro" id="IPR000726">
    <property type="entry name" value="Glyco_hydro_19_cat"/>
</dbReference>
<name>A9NT56_PICSI</name>
<keyword evidence="5" id="KW-0146">Chitin degradation</keyword>
<evidence type="ECO:0000256" key="4">
    <source>
        <dbReference type="ARBA" id="ARBA00022801"/>
    </source>
</evidence>
<proteinExistence type="evidence at transcript level"/>
<dbReference type="GO" id="GO:0008061">
    <property type="term" value="F:chitin binding"/>
    <property type="evidence" value="ECO:0007669"/>
    <property type="project" value="UniProtKB-KW"/>
</dbReference>